<proteinExistence type="predicted"/>
<feature type="domain" description="HTH psq-type" evidence="2">
    <location>
        <begin position="64"/>
        <end position="95"/>
    </location>
</feature>
<gene>
    <name evidence="3" type="ORF">ODALV1_LOCUS4261</name>
</gene>
<feature type="compositionally biased region" description="Basic and acidic residues" evidence="1">
    <location>
        <begin position="25"/>
        <end position="37"/>
    </location>
</feature>
<reference evidence="3 4" key="1">
    <citation type="submission" date="2024-08" db="EMBL/GenBank/DDBJ databases">
        <authorList>
            <person name="Cucini C."/>
            <person name="Frati F."/>
        </authorList>
    </citation>
    <scope>NUCLEOTIDE SEQUENCE [LARGE SCALE GENOMIC DNA]</scope>
</reference>
<feature type="compositionally biased region" description="Low complexity" evidence="1">
    <location>
        <begin position="7"/>
        <end position="23"/>
    </location>
</feature>
<organism evidence="3 4">
    <name type="scientific">Orchesella dallaii</name>
    <dbReference type="NCBI Taxonomy" id="48710"/>
    <lineage>
        <taxon>Eukaryota</taxon>
        <taxon>Metazoa</taxon>
        <taxon>Ecdysozoa</taxon>
        <taxon>Arthropoda</taxon>
        <taxon>Hexapoda</taxon>
        <taxon>Collembola</taxon>
        <taxon>Entomobryomorpha</taxon>
        <taxon>Entomobryoidea</taxon>
        <taxon>Orchesellidae</taxon>
        <taxon>Orchesellinae</taxon>
        <taxon>Orchesella</taxon>
    </lineage>
</organism>
<feature type="region of interest" description="Disordered" evidence="1">
    <location>
        <begin position="1"/>
        <end position="43"/>
    </location>
</feature>
<evidence type="ECO:0000259" key="2">
    <source>
        <dbReference type="Pfam" id="PF05225"/>
    </source>
</evidence>
<evidence type="ECO:0000313" key="4">
    <source>
        <dbReference type="Proteomes" id="UP001642540"/>
    </source>
</evidence>
<evidence type="ECO:0000256" key="1">
    <source>
        <dbReference type="SAM" id="MobiDB-lite"/>
    </source>
</evidence>
<comment type="caution">
    <text evidence="3">The sequence shown here is derived from an EMBL/GenBank/DDBJ whole genome shotgun (WGS) entry which is preliminary data.</text>
</comment>
<dbReference type="InterPro" id="IPR007889">
    <property type="entry name" value="HTH_Psq"/>
</dbReference>
<feature type="region of interest" description="Disordered" evidence="1">
    <location>
        <begin position="102"/>
        <end position="127"/>
    </location>
</feature>
<keyword evidence="4" id="KW-1185">Reference proteome</keyword>
<protein>
    <recommendedName>
        <fullName evidence="2">HTH psq-type domain-containing protein</fullName>
    </recommendedName>
</protein>
<accession>A0ABP1Q1Q8</accession>
<dbReference type="EMBL" id="CAXLJM020000013">
    <property type="protein sequence ID" value="CAL8079036.1"/>
    <property type="molecule type" value="Genomic_DNA"/>
</dbReference>
<dbReference type="Pfam" id="PF05225">
    <property type="entry name" value="HTH_psq"/>
    <property type="match status" value="1"/>
</dbReference>
<dbReference type="Proteomes" id="UP001642540">
    <property type="component" value="Unassembled WGS sequence"/>
</dbReference>
<evidence type="ECO:0000313" key="3">
    <source>
        <dbReference type="EMBL" id="CAL8079036.1"/>
    </source>
</evidence>
<name>A0ABP1Q1Q8_9HEXA</name>
<sequence>MRGACRSSESISCSETGTESGSEQAEQKSGDKKDHGKMLTLPPGIRPKKIRVIRKHKVEVLTDAALCILEGMTFQQVSEKFDVPKTTLRDFMVRRGLLQRGLSKKGGSDGGIAATVSIPPLKTSHTD</sequence>